<sequence>MNIYQDNDNIPENYDDQGYDFLKDADELLKFGDETSTFRSIVAETTKMTGFSSNANENHYTTTAKAMRMYMNTPIAYTNGQELPRLIKADKWSSRSYLTDSDQQPTTIKIPIPIDGAFDESNYPQISATSLKRVKEAIAQGKKSDRMPKCIIIKIEQIRRTSSRLGTFSGEDIVPFLTLY</sequence>
<proteinExistence type="predicted"/>
<protein>
    <submittedName>
        <fullName evidence="1">Uncharacterized protein</fullName>
    </submittedName>
</protein>
<reference evidence="1" key="1">
    <citation type="submission" date="2020-05" db="EMBL/GenBank/DDBJ databases">
        <title>Phylogenomic resolution of chytrid fungi.</title>
        <authorList>
            <person name="Stajich J.E."/>
            <person name="Amses K."/>
            <person name="Simmons R."/>
            <person name="Seto K."/>
            <person name="Myers J."/>
            <person name="Bonds A."/>
            <person name="Quandt C.A."/>
            <person name="Barry K."/>
            <person name="Liu P."/>
            <person name="Grigoriev I."/>
            <person name="Longcore J.E."/>
            <person name="James T.Y."/>
        </authorList>
    </citation>
    <scope>NUCLEOTIDE SEQUENCE</scope>
    <source>
        <strain evidence="1">JEL0513</strain>
    </source>
</reference>
<name>A0AAD5T3M8_9FUNG</name>
<gene>
    <name evidence="1" type="ORF">HK100_011750</name>
</gene>
<evidence type="ECO:0000313" key="2">
    <source>
        <dbReference type="Proteomes" id="UP001211907"/>
    </source>
</evidence>
<organism evidence="1 2">
    <name type="scientific">Physocladia obscura</name>
    <dbReference type="NCBI Taxonomy" id="109957"/>
    <lineage>
        <taxon>Eukaryota</taxon>
        <taxon>Fungi</taxon>
        <taxon>Fungi incertae sedis</taxon>
        <taxon>Chytridiomycota</taxon>
        <taxon>Chytridiomycota incertae sedis</taxon>
        <taxon>Chytridiomycetes</taxon>
        <taxon>Chytridiales</taxon>
        <taxon>Chytriomycetaceae</taxon>
        <taxon>Physocladia</taxon>
    </lineage>
</organism>
<dbReference type="EMBL" id="JADGJH010000766">
    <property type="protein sequence ID" value="KAJ3123009.1"/>
    <property type="molecule type" value="Genomic_DNA"/>
</dbReference>
<dbReference type="AlphaFoldDB" id="A0AAD5T3M8"/>
<keyword evidence="2" id="KW-1185">Reference proteome</keyword>
<accession>A0AAD5T3M8</accession>
<dbReference type="Proteomes" id="UP001211907">
    <property type="component" value="Unassembled WGS sequence"/>
</dbReference>
<comment type="caution">
    <text evidence="1">The sequence shown here is derived from an EMBL/GenBank/DDBJ whole genome shotgun (WGS) entry which is preliminary data.</text>
</comment>
<evidence type="ECO:0000313" key="1">
    <source>
        <dbReference type="EMBL" id="KAJ3123009.1"/>
    </source>
</evidence>